<dbReference type="EMBL" id="BMLX01000001">
    <property type="protein sequence ID" value="GGP18087.1"/>
    <property type="molecule type" value="Genomic_DNA"/>
</dbReference>
<sequence>MCYNGYKSAFFTTTLAEQHLSGPGMSAHVPPQILIVEPYPLLRHAMQVALTEAGYHVVASVGNGRDALTAVREHQPDLVILELDLPELGGLDVIRRLRARSAQLRILVFTGQHARHYALRSAQAGANGFVSKHDAENALDAAVHAVLQGKNLFPDGAAIHTARGQQQLLDCLSARELSVLQALANGESYHDIASTLAISWKTVSTYKSRLLGKLQASSLAELIDIARDAGLDKPGSGSITTATSAQLSILQKLVDASPEVMFVRDRQGRLLLCNAQFLHLYQVDRDAVMHTTLAQAHWFDEAQRERLQASYDEALAAPRLRDSDLTFVINGQTHSVRIWSMPWHDETGQVGGLLGGAIDLTARDQSLIHLRNNETLAQLKLATRKDTLTEAGKYVKAHIPRLREALAQPGPDEALRKVSAALLQDLVDTALLLRLTHKIVTPRPQPLDLPALLSQWPGYHPSTQATAPVWLDQTLLEELLQRLPINTARLNLTSRTLPLGMLRVEIDLTWPNQPTPHPAGVQRLLLQALLDTLGGHMQTQDGGLKLSFELTPVEQVPAA</sequence>
<dbReference type="CDD" id="cd17535">
    <property type="entry name" value="REC_NarL-like"/>
    <property type="match status" value="1"/>
</dbReference>
<dbReference type="InterPro" id="IPR035965">
    <property type="entry name" value="PAS-like_dom_sf"/>
</dbReference>
<evidence type="ECO:0000259" key="7">
    <source>
        <dbReference type="PROSITE" id="PS50110"/>
    </source>
</evidence>
<keyword evidence="3" id="KW-0238">DNA-binding</keyword>
<dbReference type="InterPro" id="IPR013656">
    <property type="entry name" value="PAS_4"/>
</dbReference>
<keyword evidence="1" id="KW-0597">Phosphoprotein</keyword>
<protein>
    <recommendedName>
        <fullName evidence="10">Response regulator</fullName>
    </recommendedName>
</protein>
<dbReference type="SMART" id="SM00421">
    <property type="entry name" value="HTH_LUXR"/>
    <property type="match status" value="1"/>
</dbReference>
<evidence type="ECO:0000313" key="9">
    <source>
        <dbReference type="Proteomes" id="UP000637267"/>
    </source>
</evidence>
<evidence type="ECO:0000259" key="6">
    <source>
        <dbReference type="PROSITE" id="PS50043"/>
    </source>
</evidence>
<dbReference type="SUPFAM" id="SSF55785">
    <property type="entry name" value="PYP-like sensor domain (PAS domain)"/>
    <property type="match status" value="1"/>
</dbReference>
<dbReference type="Gene3D" id="1.10.10.10">
    <property type="entry name" value="Winged helix-like DNA-binding domain superfamily/Winged helix DNA-binding domain"/>
    <property type="match status" value="1"/>
</dbReference>
<dbReference type="InterPro" id="IPR011006">
    <property type="entry name" value="CheY-like_superfamily"/>
</dbReference>
<dbReference type="Pfam" id="PF08448">
    <property type="entry name" value="PAS_4"/>
    <property type="match status" value="1"/>
</dbReference>
<dbReference type="InterPro" id="IPR000014">
    <property type="entry name" value="PAS"/>
</dbReference>
<organism evidence="8 9">
    <name type="scientific">Silvimonas iriomotensis</name>
    <dbReference type="NCBI Taxonomy" id="449662"/>
    <lineage>
        <taxon>Bacteria</taxon>
        <taxon>Pseudomonadati</taxon>
        <taxon>Pseudomonadota</taxon>
        <taxon>Betaproteobacteria</taxon>
        <taxon>Neisseriales</taxon>
        <taxon>Chitinibacteraceae</taxon>
        <taxon>Silvimonas</taxon>
    </lineage>
</organism>
<dbReference type="SUPFAM" id="SSF52172">
    <property type="entry name" value="CheY-like"/>
    <property type="match status" value="1"/>
</dbReference>
<dbReference type="PANTHER" id="PTHR43214">
    <property type="entry name" value="TWO-COMPONENT RESPONSE REGULATOR"/>
    <property type="match status" value="1"/>
</dbReference>
<dbReference type="Pfam" id="PF00072">
    <property type="entry name" value="Response_reg"/>
    <property type="match status" value="1"/>
</dbReference>
<feature type="domain" description="HTH luxR-type" evidence="6">
    <location>
        <begin position="165"/>
        <end position="230"/>
    </location>
</feature>
<proteinExistence type="predicted"/>
<dbReference type="InterPro" id="IPR016032">
    <property type="entry name" value="Sig_transdc_resp-reg_C-effctor"/>
</dbReference>
<dbReference type="InterPro" id="IPR058245">
    <property type="entry name" value="NreC/VraR/RcsB-like_REC"/>
</dbReference>
<feature type="domain" description="Response regulatory" evidence="7">
    <location>
        <begin position="32"/>
        <end position="147"/>
    </location>
</feature>
<dbReference type="InterPro" id="IPR001789">
    <property type="entry name" value="Sig_transdc_resp-reg_receiver"/>
</dbReference>
<dbReference type="CDD" id="cd00130">
    <property type="entry name" value="PAS"/>
    <property type="match status" value="1"/>
</dbReference>
<comment type="caution">
    <text evidence="5">Lacks conserved residue(s) required for the propagation of feature annotation.</text>
</comment>
<dbReference type="Proteomes" id="UP000637267">
    <property type="component" value="Unassembled WGS sequence"/>
</dbReference>
<evidence type="ECO:0000256" key="3">
    <source>
        <dbReference type="ARBA" id="ARBA00023125"/>
    </source>
</evidence>
<dbReference type="Pfam" id="PF00196">
    <property type="entry name" value="GerE"/>
    <property type="match status" value="1"/>
</dbReference>
<keyword evidence="2" id="KW-0805">Transcription regulation</keyword>
<dbReference type="PROSITE" id="PS50110">
    <property type="entry name" value="RESPONSE_REGULATORY"/>
    <property type="match status" value="1"/>
</dbReference>
<dbReference type="Gene3D" id="3.40.50.2300">
    <property type="match status" value="1"/>
</dbReference>
<dbReference type="PRINTS" id="PR00038">
    <property type="entry name" value="HTHLUXR"/>
</dbReference>
<keyword evidence="9" id="KW-1185">Reference proteome</keyword>
<comment type="caution">
    <text evidence="8">The sequence shown here is derived from an EMBL/GenBank/DDBJ whole genome shotgun (WGS) entry which is preliminary data.</text>
</comment>
<accession>A0ABQ2P4E6</accession>
<dbReference type="PANTHER" id="PTHR43214:SF41">
    <property type="entry name" value="NITRATE_NITRITE RESPONSE REGULATOR PROTEIN NARP"/>
    <property type="match status" value="1"/>
</dbReference>
<evidence type="ECO:0008006" key="10">
    <source>
        <dbReference type="Google" id="ProtNLM"/>
    </source>
</evidence>
<dbReference type="Gene3D" id="3.30.450.20">
    <property type="entry name" value="PAS domain"/>
    <property type="match status" value="1"/>
</dbReference>
<dbReference type="PROSITE" id="PS00622">
    <property type="entry name" value="HTH_LUXR_1"/>
    <property type="match status" value="1"/>
</dbReference>
<evidence type="ECO:0000256" key="5">
    <source>
        <dbReference type="PROSITE-ProRule" id="PRU00169"/>
    </source>
</evidence>
<evidence type="ECO:0000256" key="2">
    <source>
        <dbReference type="ARBA" id="ARBA00023015"/>
    </source>
</evidence>
<keyword evidence="4" id="KW-0804">Transcription</keyword>
<evidence type="ECO:0000256" key="4">
    <source>
        <dbReference type="ARBA" id="ARBA00023163"/>
    </source>
</evidence>
<evidence type="ECO:0000313" key="8">
    <source>
        <dbReference type="EMBL" id="GGP18087.1"/>
    </source>
</evidence>
<gene>
    <name evidence="8" type="ORF">GCM10010970_03070</name>
</gene>
<reference evidence="9" key="1">
    <citation type="journal article" date="2019" name="Int. J. Syst. Evol. Microbiol.">
        <title>The Global Catalogue of Microorganisms (GCM) 10K type strain sequencing project: providing services to taxonomists for standard genome sequencing and annotation.</title>
        <authorList>
            <consortium name="The Broad Institute Genomics Platform"/>
            <consortium name="The Broad Institute Genome Sequencing Center for Infectious Disease"/>
            <person name="Wu L."/>
            <person name="Ma J."/>
        </authorList>
    </citation>
    <scope>NUCLEOTIDE SEQUENCE [LARGE SCALE GENOMIC DNA]</scope>
    <source>
        <strain evidence="9">CGMCC 1.8859</strain>
    </source>
</reference>
<dbReference type="CDD" id="cd06170">
    <property type="entry name" value="LuxR_C_like"/>
    <property type="match status" value="1"/>
</dbReference>
<dbReference type="InterPro" id="IPR039420">
    <property type="entry name" value="WalR-like"/>
</dbReference>
<evidence type="ECO:0000256" key="1">
    <source>
        <dbReference type="ARBA" id="ARBA00022553"/>
    </source>
</evidence>
<dbReference type="SUPFAM" id="SSF46894">
    <property type="entry name" value="C-terminal effector domain of the bipartite response regulators"/>
    <property type="match status" value="1"/>
</dbReference>
<dbReference type="InterPro" id="IPR000792">
    <property type="entry name" value="Tscrpt_reg_LuxR_C"/>
</dbReference>
<dbReference type="NCBIfam" id="TIGR00229">
    <property type="entry name" value="sensory_box"/>
    <property type="match status" value="1"/>
</dbReference>
<dbReference type="SMART" id="SM00448">
    <property type="entry name" value="REC"/>
    <property type="match status" value="1"/>
</dbReference>
<dbReference type="SMART" id="SM00091">
    <property type="entry name" value="PAS"/>
    <property type="match status" value="1"/>
</dbReference>
<name>A0ABQ2P4E6_9NEIS</name>
<dbReference type="InterPro" id="IPR036388">
    <property type="entry name" value="WH-like_DNA-bd_sf"/>
</dbReference>
<dbReference type="PROSITE" id="PS50043">
    <property type="entry name" value="HTH_LUXR_2"/>
    <property type="match status" value="1"/>
</dbReference>